<dbReference type="EMBL" id="LGRX02022034">
    <property type="protein sequence ID" value="KAK3256011.1"/>
    <property type="molecule type" value="Genomic_DNA"/>
</dbReference>
<feature type="non-terminal residue" evidence="9">
    <location>
        <position position="663"/>
    </location>
</feature>
<dbReference type="PANTHER" id="PTHR24060">
    <property type="entry name" value="METABOTROPIC GLUTAMATE RECEPTOR"/>
    <property type="match status" value="1"/>
</dbReference>
<dbReference type="InterPro" id="IPR001828">
    <property type="entry name" value="ANF_lig-bd_rcpt"/>
</dbReference>
<dbReference type="InterPro" id="IPR009030">
    <property type="entry name" value="Growth_fac_rcpt_cys_sf"/>
</dbReference>
<reference evidence="9 10" key="1">
    <citation type="journal article" date="2015" name="Genome Biol. Evol.">
        <title>Comparative Genomics of a Bacterivorous Green Alga Reveals Evolutionary Causalities and Consequences of Phago-Mixotrophic Mode of Nutrition.</title>
        <authorList>
            <person name="Burns J.A."/>
            <person name="Paasch A."/>
            <person name="Narechania A."/>
            <person name="Kim E."/>
        </authorList>
    </citation>
    <scope>NUCLEOTIDE SEQUENCE [LARGE SCALE GENOMIC DNA]</scope>
    <source>
        <strain evidence="9 10">PLY_AMNH</strain>
    </source>
</reference>
<dbReference type="GO" id="GO:0004930">
    <property type="term" value="F:G protein-coupled receptor activity"/>
    <property type="evidence" value="ECO:0007669"/>
    <property type="project" value="InterPro"/>
</dbReference>
<evidence type="ECO:0000256" key="4">
    <source>
        <dbReference type="ARBA" id="ARBA00023136"/>
    </source>
</evidence>
<evidence type="ECO:0000256" key="2">
    <source>
        <dbReference type="ARBA" id="ARBA00022692"/>
    </source>
</evidence>
<proteinExistence type="predicted"/>
<feature type="domain" description="Tyrosine-protein kinase ephrin type A/B receptor-like" evidence="8">
    <location>
        <begin position="500"/>
        <end position="540"/>
    </location>
</feature>
<gene>
    <name evidence="9" type="ORF">CYMTET_34834</name>
</gene>
<dbReference type="SMART" id="SM01411">
    <property type="entry name" value="Ephrin_rec_like"/>
    <property type="match status" value="2"/>
</dbReference>
<dbReference type="Proteomes" id="UP001190700">
    <property type="component" value="Unassembled WGS sequence"/>
</dbReference>
<sequence length="663" mass="71509">MCKDACGFGYHIANGKKGRLLAQDNLNGISGDEYGGNVKIGAMYPLFKTTAGDCQYDPAGARRLQAFLLALEEINNSSDILPNTRLSYSVYDSKRDAGQSFFQAIAAQTWGADVVVGPANSGSSVNSQLLLREYDIPQISYSSTSAELSVVEQYPYFMRTCPSDAFQAVGMAELCIHYNWTSVATLYSSSAYGTAGIEAFVVAARERGIDVLSTQSFQPDADDFSTQIQATLDTEAKVIIIFCSSHAAAHLMEQGYSMGLGGSGYVFIGSDSASNIHIYDHFTEAADVPNIMRGFHGFNPFSGDGTEAHDAFIEKWLNLAPTYDETTGWCSEAKDDAGTFIWRRYDVECIDENFATYDACAGFVPDLSDVSGYVAYSYDAVYTVAYALHELIEIQGIPEEELSGAEIFSAMKNVRFNGVTGMVSFDQETGDRTEGVEYILLNSDGYKNNPIGVWNSYTGISVCPETGANAMVSVDCAFGQVWSTGENSAPRGRILTCEAGYYYAEDRDTCVACPDGFFAATTGATSCTPCPPGTFDDTPGVPSVGCSRCSPGEFNPEFNMSSSTGCHPCSPGTYQAKAMQTSCLACPASFFTQVSRSATCILCGAARYTDETGSTECISCPDHTTNWFPPTLLATVIGAYSVIDAEEHHCPFGTMQKEYPLPY</sequence>
<dbReference type="InterPro" id="IPR028082">
    <property type="entry name" value="Peripla_BP_I"/>
</dbReference>
<dbReference type="Pfam" id="PF07699">
    <property type="entry name" value="Ephrin_rec_like"/>
    <property type="match status" value="2"/>
</dbReference>
<evidence type="ECO:0000256" key="6">
    <source>
        <dbReference type="ARBA" id="ARBA00023180"/>
    </source>
</evidence>
<keyword evidence="3" id="KW-1133">Transmembrane helix</keyword>
<dbReference type="SUPFAM" id="SSF53822">
    <property type="entry name" value="Periplasmic binding protein-like I"/>
    <property type="match status" value="1"/>
</dbReference>
<accession>A0AAE0FAV8</accession>
<dbReference type="InterPro" id="IPR000337">
    <property type="entry name" value="GPCR_3"/>
</dbReference>
<name>A0AAE0FAV8_9CHLO</name>
<dbReference type="AlphaFoldDB" id="A0AAE0FAV8"/>
<organism evidence="9 10">
    <name type="scientific">Cymbomonas tetramitiformis</name>
    <dbReference type="NCBI Taxonomy" id="36881"/>
    <lineage>
        <taxon>Eukaryota</taxon>
        <taxon>Viridiplantae</taxon>
        <taxon>Chlorophyta</taxon>
        <taxon>Pyramimonadophyceae</taxon>
        <taxon>Pyramimonadales</taxon>
        <taxon>Pyramimonadaceae</taxon>
        <taxon>Cymbomonas</taxon>
    </lineage>
</organism>
<protein>
    <recommendedName>
        <fullName evidence="11">Receptor ligand binding region domain-containing protein</fullName>
    </recommendedName>
</protein>
<evidence type="ECO:0000256" key="3">
    <source>
        <dbReference type="ARBA" id="ARBA00022989"/>
    </source>
</evidence>
<feature type="domain" description="Tyrosine-protein kinase ephrin type A/B receptor-like" evidence="8">
    <location>
        <begin position="562"/>
        <end position="597"/>
    </location>
</feature>
<evidence type="ECO:0008006" key="11">
    <source>
        <dbReference type="Google" id="ProtNLM"/>
    </source>
</evidence>
<evidence type="ECO:0000256" key="5">
    <source>
        <dbReference type="ARBA" id="ARBA00023170"/>
    </source>
</evidence>
<keyword evidence="2" id="KW-0812">Transmembrane</keyword>
<dbReference type="PRINTS" id="PR00248">
    <property type="entry name" value="GPCRMGR"/>
</dbReference>
<dbReference type="SUPFAM" id="SSF57184">
    <property type="entry name" value="Growth factor receptor domain"/>
    <property type="match status" value="1"/>
</dbReference>
<dbReference type="InterPro" id="IPR011641">
    <property type="entry name" value="Tyr-kin_ephrin_A/B_rcpt-like"/>
</dbReference>
<comment type="caution">
    <text evidence="9">The sequence shown here is derived from an EMBL/GenBank/DDBJ whole genome shotgun (WGS) entry which is preliminary data.</text>
</comment>
<evidence type="ECO:0000313" key="10">
    <source>
        <dbReference type="Proteomes" id="UP001190700"/>
    </source>
</evidence>
<keyword evidence="10" id="KW-1185">Reference proteome</keyword>
<feature type="domain" description="Receptor ligand binding region" evidence="7">
    <location>
        <begin position="63"/>
        <end position="434"/>
    </location>
</feature>
<evidence type="ECO:0000259" key="7">
    <source>
        <dbReference type="Pfam" id="PF01094"/>
    </source>
</evidence>
<dbReference type="Gene3D" id="3.40.50.2300">
    <property type="match status" value="4"/>
</dbReference>
<comment type="subcellular location">
    <subcellularLocation>
        <location evidence="1">Membrane</location>
        <topology evidence="1">Multi-pass membrane protein</topology>
    </subcellularLocation>
</comment>
<keyword evidence="5" id="KW-0675">Receptor</keyword>
<evidence type="ECO:0000259" key="8">
    <source>
        <dbReference type="Pfam" id="PF07699"/>
    </source>
</evidence>
<evidence type="ECO:0000313" key="9">
    <source>
        <dbReference type="EMBL" id="KAK3256011.1"/>
    </source>
</evidence>
<dbReference type="GO" id="GO:0016020">
    <property type="term" value="C:membrane"/>
    <property type="evidence" value="ECO:0007669"/>
    <property type="project" value="UniProtKB-SubCell"/>
</dbReference>
<keyword evidence="6" id="KW-0325">Glycoprotein</keyword>
<dbReference type="Pfam" id="PF01094">
    <property type="entry name" value="ANF_receptor"/>
    <property type="match status" value="1"/>
</dbReference>
<dbReference type="InterPro" id="IPR050726">
    <property type="entry name" value="mGluR"/>
</dbReference>
<keyword evidence="4" id="KW-0472">Membrane</keyword>
<dbReference type="Gene3D" id="2.10.50.10">
    <property type="entry name" value="Tumor Necrosis Factor Receptor, subunit A, domain 2"/>
    <property type="match status" value="2"/>
</dbReference>
<evidence type="ECO:0000256" key="1">
    <source>
        <dbReference type="ARBA" id="ARBA00004141"/>
    </source>
</evidence>